<evidence type="ECO:0000256" key="3">
    <source>
        <dbReference type="ARBA" id="ARBA00022490"/>
    </source>
</evidence>
<dbReference type="InterPro" id="IPR044140">
    <property type="entry name" value="ProRS_anticodon_short"/>
</dbReference>
<evidence type="ECO:0000256" key="4">
    <source>
        <dbReference type="ARBA" id="ARBA00022598"/>
    </source>
</evidence>
<dbReference type="RefSeq" id="WP_186077939.1">
    <property type="nucleotide sequence ID" value="NZ_CAJEWB010000010.1"/>
</dbReference>
<dbReference type="InterPro" id="IPR002314">
    <property type="entry name" value="aa-tRNA-synt_IIb"/>
</dbReference>
<keyword evidence="7 10" id="KW-0648">Protein biosynthesis</keyword>
<comment type="caution">
    <text evidence="12">The sequence shown here is derived from an EMBL/GenBank/DDBJ whole genome shotgun (WGS) entry which is preliminary data.</text>
</comment>
<comment type="function">
    <text evidence="10">Catalyzes the attachment of proline to tRNA(Pro) in a two-step reaction: proline is first activated by ATP to form Pro-AMP and then transferred to the acceptor end of tRNA(Pro). As ProRS can inadvertently accommodate and process non-cognate amino acids such as alanine and cysteine, to avoid such errors it has two additional distinct editing activities against alanine. One activity is designated as 'pretransfer' editing and involves the tRNA(Pro)-independent hydrolysis of activated Ala-AMP. The other activity is designated 'posttransfer' editing and involves deacylation of mischarged Ala-tRNA(Pro). The misacylated Cys-tRNA(Pro) is not edited by ProRS.</text>
</comment>
<dbReference type="Proteomes" id="UP000588186">
    <property type="component" value="Unassembled WGS sequence"/>
</dbReference>
<dbReference type="Pfam" id="PF03129">
    <property type="entry name" value="HGTP_anticodon"/>
    <property type="match status" value="1"/>
</dbReference>
<dbReference type="EMBL" id="CAJEWB010000010">
    <property type="protein sequence ID" value="CAD2076736.1"/>
    <property type="molecule type" value="Genomic_DNA"/>
</dbReference>
<dbReference type="InterPro" id="IPR033730">
    <property type="entry name" value="ProRS_core_prok"/>
</dbReference>
<dbReference type="Gene3D" id="3.40.50.800">
    <property type="entry name" value="Anticodon-binding domain"/>
    <property type="match status" value="1"/>
</dbReference>
<proteinExistence type="inferred from homology"/>
<comment type="catalytic activity">
    <reaction evidence="9 10">
        <text>tRNA(Pro) + L-proline + ATP = L-prolyl-tRNA(Pro) + AMP + diphosphate</text>
        <dbReference type="Rhea" id="RHEA:14305"/>
        <dbReference type="Rhea" id="RHEA-COMP:9700"/>
        <dbReference type="Rhea" id="RHEA-COMP:9702"/>
        <dbReference type="ChEBI" id="CHEBI:30616"/>
        <dbReference type="ChEBI" id="CHEBI:33019"/>
        <dbReference type="ChEBI" id="CHEBI:60039"/>
        <dbReference type="ChEBI" id="CHEBI:78442"/>
        <dbReference type="ChEBI" id="CHEBI:78532"/>
        <dbReference type="ChEBI" id="CHEBI:456215"/>
        <dbReference type="EC" id="6.1.1.15"/>
    </reaction>
</comment>
<dbReference type="InterPro" id="IPR050062">
    <property type="entry name" value="Pro-tRNA_synthetase"/>
</dbReference>
<dbReference type="CDD" id="cd00861">
    <property type="entry name" value="ProRS_anticodon_short"/>
    <property type="match status" value="1"/>
</dbReference>
<keyword evidence="8 10" id="KW-0030">Aminoacyl-tRNA synthetase</keyword>
<evidence type="ECO:0000256" key="8">
    <source>
        <dbReference type="ARBA" id="ARBA00023146"/>
    </source>
</evidence>
<dbReference type="PRINTS" id="PR01046">
    <property type="entry name" value="TRNASYNTHPRO"/>
</dbReference>
<evidence type="ECO:0000313" key="13">
    <source>
        <dbReference type="Proteomes" id="UP000588186"/>
    </source>
</evidence>
<dbReference type="AlphaFoldDB" id="A0A6V7RFK7"/>
<gene>
    <name evidence="10 12" type="primary">proS</name>
    <name evidence="12" type="ORF">JEOPIN946_01321</name>
</gene>
<feature type="domain" description="Aminoacyl-transfer RNA synthetases class-II family profile" evidence="11">
    <location>
        <begin position="49"/>
        <end position="463"/>
    </location>
</feature>
<dbReference type="FunFam" id="3.30.930.10:FF:000043">
    <property type="entry name" value="Proline--tRNA ligase"/>
    <property type="match status" value="1"/>
</dbReference>
<dbReference type="Gene3D" id="3.30.930.10">
    <property type="entry name" value="Bira Bifunctional Protein, Domain 2"/>
    <property type="match status" value="2"/>
</dbReference>
<dbReference type="SUPFAM" id="SSF55681">
    <property type="entry name" value="Class II aaRS and biotin synthetases"/>
    <property type="match status" value="1"/>
</dbReference>
<dbReference type="SUPFAM" id="SSF52954">
    <property type="entry name" value="Class II aaRS ABD-related"/>
    <property type="match status" value="1"/>
</dbReference>
<dbReference type="PROSITE" id="PS50862">
    <property type="entry name" value="AA_TRNA_LIGASE_II"/>
    <property type="match status" value="1"/>
</dbReference>
<dbReference type="NCBIfam" id="NF006625">
    <property type="entry name" value="PRK09194.1"/>
    <property type="match status" value="1"/>
</dbReference>
<evidence type="ECO:0000313" key="12">
    <source>
        <dbReference type="EMBL" id="CAD2076736.1"/>
    </source>
</evidence>
<evidence type="ECO:0000259" key="11">
    <source>
        <dbReference type="PROSITE" id="PS50862"/>
    </source>
</evidence>
<dbReference type="InterPro" id="IPR002316">
    <property type="entry name" value="Pro-tRNA-ligase_IIa"/>
</dbReference>
<keyword evidence="5 10" id="KW-0547">Nucleotide-binding</keyword>
<keyword evidence="6 10" id="KW-0067">ATP-binding</keyword>
<dbReference type="CDD" id="cd04334">
    <property type="entry name" value="ProRS-INS"/>
    <property type="match status" value="1"/>
</dbReference>
<dbReference type="InterPro" id="IPR036754">
    <property type="entry name" value="YbaK/aa-tRNA-synt-asso_dom_sf"/>
</dbReference>
<dbReference type="GO" id="GO:0006433">
    <property type="term" value="P:prolyl-tRNA aminoacylation"/>
    <property type="evidence" value="ECO:0007669"/>
    <property type="project" value="UniProtKB-UniRule"/>
</dbReference>
<evidence type="ECO:0000256" key="7">
    <source>
        <dbReference type="ARBA" id="ARBA00022917"/>
    </source>
</evidence>
<evidence type="ECO:0000256" key="1">
    <source>
        <dbReference type="ARBA" id="ARBA00004496"/>
    </source>
</evidence>
<dbReference type="InterPro" id="IPR023717">
    <property type="entry name" value="Pro-tRNA-Synthase_IIa_type1"/>
</dbReference>
<evidence type="ECO:0000256" key="2">
    <source>
        <dbReference type="ARBA" id="ARBA00011738"/>
    </source>
</evidence>
<dbReference type="EC" id="6.1.1.15" evidence="10"/>
<keyword evidence="3 10" id="KW-0963">Cytoplasm</keyword>
<dbReference type="CDD" id="cd00779">
    <property type="entry name" value="ProRS_core_prok"/>
    <property type="match status" value="1"/>
</dbReference>
<organism evidence="12 13">
    <name type="scientific">Phocicoccus pinnipedialis</name>
    <dbReference type="NCBI Taxonomy" id="110845"/>
    <lineage>
        <taxon>Bacteria</taxon>
        <taxon>Bacillati</taxon>
        <taxon>Bacillota</taxon>
        <taxon>Bacilli</taxon>
        <taxon>Bacillales</taxon>
        <taxon>Salinicoccaceae</taxon>
        <taxon>Phocicoccus</taxon>
    </lineage>
</organism>
<dbReference type="GO" id="GO:0016740">
    <property type="term" value="F:transferase activity"/>
    <property type="evidence" value="ECO:0007669"/>
    <property type="project" value="UniProtKB-ARBA"/>
</dbReference>
<dbReference type="InterPro" id="IPR006195">
    <property type="entry name" value="aa-tRNA-synth_II"/>
</dbReference>
<dbReference type="InterPro" id="IPR036621">
    <property type="entry name" value="Anticodon-bd_dom_sf"/>
</dbReference>
<keyword evidence="13" id="KW-1185">Reference proteome</keyword>
<comment type="domain">
    <text evidence="10">Consists of three domains: the N-terminal catalytic domain, the editing domain and the C-terminal anticodon-binding domain.</text>
</comment>
<reference evidence="12 13" key="1">
    <citation type="submission" date="2020-07" db="EMBL/GenBank/DDBJ databases">
        <authorList>
            <person name="Criscuolo A."/>
        </authorList>
    </citation>
    <scope>NUCLEOTIDE SEQUENCE [LARGE SCALE GENOMIC DNA]</scope>
    <source>
        <strain evidence="12">CIP107946</strain>
    </source>
</reference>
<dbReference type="HAMAP" id="MF_01569">
    <property type="entry name" value="Pro_tRNA_synth_type1"/>
    <property type="match status" value="1"/>
</dbReference>
<dbReference type="InterPro" id="IPR045864">
    <property type="entry name" value="aa-tRNA-synth_II/BPL/LPL"/>
</dbReference>
<dbReference type="GO" id="GO:0002161">
    <property type="term" value="F:aminoacyl-tRNA deacylase activity"/>
    <property type="evidence" value="ECO:0007669"/>
    <property type="project" value="InterPro"/>
</dbReference>
<protein>
    <recommendedName>
        <fullName evidence="10">Proline--tRNA ligase</fullName>
        <ecNumber evidence="10">6.1.1.15</ecNumber>
    </recommendedName>
    <alternativeName>
        <fullName evidence="10">Prolyl-tRNA synthetase</fullName>
        <shortName evidence="10">ProRS</shortName>
    </alternativeName>
</protein>
<evidence type="ECO:0000256" key="5">
    <source>
        <dbReference type="ARBA" id="ARBA00022741"/>
    </source>
</evidence>
<comment type="similarity">
    <text evidence="10">Belongs to the class-II aminoacyl-tRNA synthetase family. ProS type 1 subfamily.</text>
</comment>
<name>A0A6V7RFK7_9BACL</name>
<keyword evidence="4 10" id="KW-0436">Ligase</keyword>
<sequence length="564" mass="63909">MRQTQMFIPTQREVPSSAESLSHRLMLRSGMIKQLAAGIYTYLPITKLVLNNIEQIVREEMSAIGGAEVLMPVMHPKELWEESGRWEKYGSELMRMKDRHDRDFALGPTHEEVIVSLVRDELKSYKKLPLTLYQIQTKFRDELRPRFGLLRGREFIMKDAYSFHVDEESLRKTYQDMYQAYTNIFTRVGLDFRAVEADSGAIGGSHTHEFMALSEIGEDTIAYTENSDYAANIEKAECLKPTEFSTVEKKEVEKIETPGVASCQALADLIGIDLKETTKTMVVKIDGELVMIVIRGDHELNDIKVKKYFDAQNDVEFAEEEEILEIFNAHPGSLGPINSPVKVYIDYQIEAMRNYPVGANIDGYHYKNVNESDFPVEGTGDFRFITEGEVAPDGSGPVKFREGIEVGQVFELGTTYSETMGLTVLDKNGRSTPVLMGCYGIGISRTLSAIIEKYHDENGIIWPKSVTPFDIHIISMNSKKDEIVEVAESLYTELEKSYKVLYDDRDERAGVKFADSDLIGIPVRVVVGRGASDGIVEVKFRNSEEKHEIKLEELNSFIEENYNA</sequence>
<dbReference type="PANTHER" id="PTHR42753">
    <property type="entry name" value="MITOCHONDRIAL RIBOSOME PROTEIN L39/PROLYL-TRNA LIGASE FAMILY MEMBER"/>
    <property type="match status" value="1"/>
</dbReference>
<evidence type="ECO:0000256" key="9">
    <source>
        <dbReference type="ARBA" id="ARBA00047671"/>
    </source>
</evidence>
<accession>A0A6V7RFK7</accession>
<dbReference type="FunFam" id="3.40.50.800:FF:000011">
    <property type="entry name" value="Proline--tRNA ligase"/>
    <property type="match status" value="1"/>
</dbReference>
<evidence type="ECO:0000256" key="10">
    <source>
        <dbReference type="HAMAP-Rule" id="MF_01569"/>
    </source>
</evidence>
<comment type="subunit">
    <text evidence="2 10">Homodimer.</text>
</comment>
<dbReference type="InterPro" id="IPR004154">
    <property type="entry name" value="Anticodon-bd"/>
</dbReference>
<dbReference type="NCBIfam" id="TIGR00409">
    <property type="entry name" value="proS_fam_II"/>
    <property type="match status" value="1"/>
</dbReference>
<dbReference type="GO" id="GO:0005524">
    <property type="term" value="F:ATP binding"/>
    <property type="evidence" value="ECO:0007669"/>
    <property type="project" value="UniProtKB-UniRule"/>
</dbReference>
<dbReference type="GO" id="GO:0005829">
    <property type="term" value="C:cytosol"/>
    <property type="evidence" value="ECO:0007669"/>
    <property type="project" value="TreeGrafter"/>
</dbReference>
<dbReference type="Pfam" id="PF04073">
    <property type="entry name" value="tRNA_edit"/>
    <property type="match status" value="1"/>
</dbReference>
<dbReference type="Pfam" id="PF00587">
    <property type="entry name" value="tRNA-synt_2b"/>
    <property type="match status" value="1"/>
</dbReference>
<evidence type="ECO:0000256" key="6">
    <source>
        <dbReference type="ARBA" id="ARBA00022840"/>
    </source>
</evidence>
<dbReference type="InterPro" id="IPR004500">
    <property type="entry name" value="Pro-tRNA-synth_IIa_bac-type"/>
</dbReference>
<dbReference type="InterPro" id="IPR007214">
    <property type="entry name" value="YbaK/aa-tRNA-synth-assoc-dom"/>
</dbReference>
<dbReference type="GO" id="GO:0140096">
    <property type="term" value="F:catalytic activity, acting on a protein"/>
    <property type="evidence" value="ECO:0007669"/>
    <property type="project" value="UniProtKB-ARBA"/>
</dbReference>
<dbReference type="PANTHER" id="PTHR42753:SF2">
    <property type="entry name" value="PROLINE--TRNA LIGASE"/>
    <property type="match status" value="1"/>
</dbReference>
<dbReference type="SUPFAM" id="SSF55826">
    <property type="entry name" value="YbaK/ProRS associated domain"/>
    <property type="match status" value="1"/>
</dbReference>
<comment type="subcellular location">
    <subcellularLocation>
        <location evidence="1 10">Cytoplasm</location>
    </subcellularLocation>
</comment>
<dbReference type="GO" id="GO:0004827">
    <property type="term" value="F:proline-tRNA ligase activity"/>
    <property type="evidence" value="ECO:0007669"/>
    <property type="project" value="UniProtKB-UniRule"/>
</dbReference>